<dbReference type="SUPFAM" id="SSF51735">
    <property type="entry name" value="NAD(P)-binding Rossmann-fold domains"/>
    <property type="match status" value="1"/>
</dbReference>
<dbReference type="Pfam" id="PF00984">
    <property type="entry name" value="UDPG_MGDP_dh"/>
    <property type="match status" value="1"/>
</dbReference>
<evidence type="ECO:0000256" key="1">
    <source>
        <dbReference type="ARBA" id="ARBA00006601"/>
    </source>
</evidence>
<dbReference type="PANTHER" id="PTHR43750">
    <property type="entry name" value="UDP-GLUCOSE 6-DEHYDROGENASE TUAD"/>
    <property type="match status" value="1"/>
</dbReference>
<dbReference type="AlphaFoldDB" id="A0A1F5WCW0"/>
<organism evidence="4 5">
    <name type="scientific">Candidatus Giovannonibacteria bacterium RIFCSPHIGHO2_02_43_16</name>
    <dbReference type="NCBI Taxonomy" id="1798331"/>
    <lineage>
        <taxon>Bacteria</taxon>
        <taxon>Candidatus Giovannoniibacteriota</taxon>
    </lineage>
</organism>
<reference evidence="4 5" key="1">
    <citation type="journal article" date="2016" name="Nat. Commun.">
        <title>Thousands of microbial genomes shed light on interconnected biogeochemical processes in an aquifer system.</title>
        <authorList>
            <person name="Anantharaman K."/>
            <person name="Brown C.T."/>
            <person name="Hug L.A."/>
            <person name="Sharon I."/>
            <person name="Castelle C.J."/>
            <person name="Probst A.J."/>
            <person name="Thomas B.C."/>
            <person name="Singh A."/>
            <person name="Wilkins M.J."/>
            <person name="Karaoz U."/>
            <person name="Brodie E.L."/>
            <person name="Williams K.H."/>
            <person name="Hubbard S.S."/>
            <person name="Banfield J.F."/>
        </authorList>
    </citation>
    <scope>NUCLEOTIDE SEQUENCE [LARGE SCALE GENOMIC DNA]</scope>
</reference>
<dbReference type="InterPro" id="IPR001732">
    <property type="entry name" value="UDP-Glc/GDP-Man_DH_N"/>
</dbReference>
<feature type="domain" description="UDP-glucose/GDP-mannose dehydrogenase N-terminal" evidence="3">
    <location>
        <begin position="43"/>
        <end position="140"/>
    </location>
</feature>
<evidence type="ECO:0000313" key="4">
    <source>
        <dbReference type="EMBL" id="OGF73562.1"/>
    </source>
</evidence>
<dbReference type="SUPFAM" id="SSF48179">
    <property type="entry name" value="6-phosphogluconate dehydrogenase C-terminal domain-like"/>
    <property type="match status" value="1"/>
</dbReference>
<dbReference type="GO" id="GO:0051287">
    <property type="term" value="F:NAD binding"/>
    <property type="evidence" value="ECO:0007669"/>
    <property type="project" value="InterPro"/>
</dbReference>
<evidence type="ECO:0000313" key="5">
    <source>
        <dbReference type="Proteomes" id="UP000178276"/>
    </source>
</evidence>
<proteinExistence type="inferred from homology"/>
<dbReference type="EMBL" id="MFHJ01000033">
    <property type="protein sequence ID" value="OGF73562.1"/>
    <property type="molecule type" value="Genomic_DNA"/>
</dbReference>
<evidence type="ECO:0000259" key="2">
    <source>
        <dbReference type="Pfam" id="PF00984"/>
    </source>
</evidence>
<dbReference type="InterPro" id="IPR014026">
    <property type="entry name" value="UDP-Glc/GDP-Man_DH_dimer"/>
</dbReference>
<evidence type="ECO:0000259" key="3">
    <source>
        <dbReference type="Pfam" id="PF03721"/>
    </source>
</evidence>
<gene>
    <name evidence="4" type="ORF">A2W57_03695</name>
</gene>
<comment type="caution">
    <text evidence="4">The sequence shown here is derived from an EMBL/GenBank/DDBJ whole genome shotgun (WGS) entry which is preliminary data.</text>
</comment>
<dbReference type="Pfam" id="PF03721">
    <property type="entry name" value="UDPG_MGDP_dh_N"/>
    <property type="match status" value="1"/>
</dbReference>
<evidence type="ECO:0008006" key="6">
    <source>
        <dbReference type="Google" id="ProtNLM"/>
    </source>
</evidence>
<dbReference type="STRING" id="1798331.A2W57_03695"/>
<dbReference type="Gene3D" id="1.20.5.100">
    <property type="entry name" value="Cytochrome c1, transmembrane anchor, C-terminal"/>
    <property type="match status" value="1"/>
</dbReference>
<dbReference type="InterPro" id="IPR036291">
    <property type="entry name" value="NAD(P)-bd_dom_sf"/>
</dbReference>
<dbReference type="GO" id="GO:0016616">
    <property type="term" value="F:oxidoreductase activity, acting on the CH-OH group of donors, NAD or NADP as acceptor"/>
    <property type="evidence" value="ECO:0007669"/>
    <property type="project" value="InterPro"/>
</dbReference>
<name>A0A1F5WCW0_9BACT</name>
<accession>A0A1F5WCW0</accession>
<protein>
    <recommendedName>
        <fullName evidence="6">UDP-glucose/GDP-mannose dehydrogenase dimerisation domain-containing protein</fullName>
    </recommendedName>
</protein>
<comment type="similarity">
    <text evidence="1">Belongs to the UDP-glucose/GDP-mannose dehydrogenase family.</text>
</comment>
<dbReference type="PANTHER" id="PTHR43750:SF3">
    <property type="entry name" value="UDP-GLUCOSE 6-DEHYDROGENASE TUAD"/>
    <property type="match status" value="1"/>
</dbReference>
<dbReference type="Proteomes" id="UP000178276">
    <property type="component" value="Unassembled WGS sequence"/>
</dbReference>
<dbReference type="Gene3D" id="3.40.50.720">
    <property type="entry name" value="NAD(P)-binding Rossmann-like Domain"/>
    <property type="match status" value="2"/>
</dbReference>
<dbReference type="InterPro" id="IPR008927">
    <property type="entry name" value="6-PGluconate_DH-like_C_sf"/>
</dbReference>
<feature type="domain" description="UDP-glucose/GDP-mannose dehydrogenase dimerisation" evidence="2">
    <location>
        <begin position="163"/>
        <end position="260"/>
    </location>
</feature>
<sequence length="276" mass="30605">MRQKIGIIGIGIVGAPIARYFEEIKGLKRGKNLFLFDTDPAKNFNDDVNQADIVFVSVPTPPSNDGSSDLSALESAFQKLTGNKIAVIRSTVTPGTTENFQKKYWAHKILFNPEFLDAKFNWEQFIKPSRQIIGSTAESKDVSGLILSLLPDAPFKSEIGATEAELVKYASNVHYARKVNFVNIIANLAEKLGADYDNIRQAMAADHRIGNSHLDPNFGGYRGFGGHCLPKDILALTASLEAVGLKEEADLIKKDYDYNEKLLKEQGLTWEDIRIK</sequence>